<dbReference type="PANTHER" id="PTHR35087:SF1">
    <property type="entry name" value="RIKEN CDNA 4930505A04 GENE"/>
    <property type="match status" value="1"/>
</dbReference>
<dbReference type="PANTHER" id="PTHR35087">
    <property type="entry name" value="SIMILAR TO HYPOTHETICAL PROTEIN FLJ40298"/>
    <property type="match status" value="1"/>
</dbReference>
<dbReference type="Proteomes" id="UP000008144">
    <property type="component" value="Unassembled WGS sequence"/>
</dbReference>
<organism evidence="2 3">
    <name type="scientific">Ciona intestinalis</name>
    <name type="common">Transparent sea squirt</name>
    <name type="synonym">Ascidia intestinalis</name>
    <dbReference type="NCBI Taxonomy" id="7719"/>
    <lineage>
        <taxon>Eukaryota</taxon>
        <taxon>Metazoa</taxon>
        <taxon>Chordata</taxon>
        <taxon>Tunicata</taxon>
        <taxon>Ascidiacea</taxon>
        <taxon>Phlebobranchia</taxon>
        <taxon>Cionidae</taxon>
        <taxon>Ciona</taxon>
    </lineage>
</organism>
<dbReference type="AlphaFoldDB" id="F6ZJ65"/>
<evidence type="ECO:0000313" key="3">
    <source>
        <dbReference type="Proteomes" id="UP000008144"/>
    </source>
</evidence>
<name>F6ZJ65_CIOIN</name>
<feature type="compositionally biased region" description="Polar residues" evidence="1">
    <location>
        <begin position="182"/>
        <end position="192"/>
    </location>
</feature>
<reference evidence="2" key="3">
    <citation type="submission" date="2025-09" db="UniProtKB">
        <authorList>
            <consortium name="Ensembl"/>
        </authorList>
    </citation>
    <scope>IDENTIFICATION</scope>
</reference>
<gene>
    <name evidence="2" type="primary">LOC100185857</name>
</gene>
<evidence type="ECO:0000313" key="2">
    <source>
        <dbReference type="Ensembl" id="ENSCINP00000003871.3"/>
    </source>
</evidence>
<feature type="region of interest" description="Disordered" evidence="1">
    <location>
        <begin position="168"/>
        <end position="212"/>
    </location>
</feature>
<dbReference type="Pfam" id="PF15667">
    <property type="entry name" value="CMIP6"/>
    <property type="match status" value="1"/>
</dbReference>
<dbReference type="GeneTree" id="ENSGT00390000005045"/>
<dbReference type="OMA" id="VEHMSFI"/>
<dbReference type="InParanoid" id="F6ZJ65"/>
<keyword evidence="3" id="KW-1185">Reference proteome</keyword>
<dbReference type="Ensembl" id="ENSCINT00000003871.3">
    <property type="protein sequence ID" value="ENSCINP00000003871.3"/>
    <property type="gene ID" value="ENSCING00000001919.3"/>
</dbReference>
<protein>
    <submittedName>
        <fullName evidence="2">Uncharacterized protein</fullName>
    </submittedName>
</protein>
<evidence type="ECO:0000256" key="1">
    <source>
        <dbReference type="SAM" id="MobiDB-lite"/>
    </source>
</evidence>
<reference evidence="2" key="2">
    <citation type="submission" date="2025-08" db="UniProtKB">
        <authorList>
            <consortium name="Ensembl"/>
        </authorList>
    </citation>
    <scope>IDENTIFICATION</scope>
</reference>
<accession>F6ZJ65</accession>
<dbReference type="HOGENOM" id="CLU_1315020_0_0_1"/>
<dbReference type="InterPro" id="IPR031365">
    <property type="entry name" value="CMIP6"/>
</dbReference>
<reference evidence="3" key="1">
    <citation type="journal article" date="2002" name="Science">
        <title>The draft genome of Ciona intestinalis: insights into chordate and vertebrate origins.</title>
        <authorList>
            <person name="Dehal P."/>
            <person name="Satou Y."/>
            <person name="Campbell R.K."/>
            <person name="Chapman J."/>
            <person name="Degnan B."/>
            <person name="De Tomaso A."/>
            <person name="Davidson B."/>
            <person name="Di Gregorio A."/>
            <person name="Gelpke M."/>
            <person name="Goodstein D.M."/>
            <person name="Harafuji N."/>
            <person name="Hastings K.E."/>
            <person name="Ho I."/>
            <person name="Hotta K."/>
            <person name="Huang W."/>
            <person name="Kawashima T."/>
            <person name="Lemaire P."/>
            <person name="Martinez D."/>
            <person name="Meinertzhagen I.A."/>
            <person name="Necula S."/>
            <person name="Nonaka M."/>
            <person name="Putnam N."/>
            <person name="Rash S."/>
            <person name="Saiga H."/>
            <person name="Satake M."/>
            <person name="Terry A."/>
            <person name="Yamada L."/>
            <person name="Wang H.G."/>
            <person name="Awazu S."/>
            <person name="Azumi K."/>
            <person name="Boore J."/>
            <person name="Branno M."/>
            <person name="Chin-Bow S."/>
            <person name="DeSantis R."/>
            <person name="Doyle S."/>
            <person name="Francino P."/>
            <person name="Keys D.N."/>
            <person name="Haga S."/>
            <person name="Hayashi H."/>
            <person name="Hino K."/>
            <person name="Imai K.S."/>
            <person name="Inaba K."/>
            <person name="Kano S."/>
            <person name="Kobayashi K."/>
            <person name="Kobayashi M."/>
            <person name="Lee B.I."/>
            <person name="Makabe K.W."/>
            <person name="Manohar C."/>
            <person name="Matassi G."/>
            <person name="Medina M."/>
            <person name="Mochizuki Y."/>
            <person name="Mount S."/>
            <person name="Morishita T."/>
            <person name="Miura S."/>
            <person name="Nakayama A."/>
            <person name="Nishizaka S."/>
            <person name="Nomoto H."/>
            <person name="Ohta F."/>
            <person name="Oishi K."/>
            <person name="Rigoutsos I."/>
            <person name="Sano M."/>
            <person name="Sasaki A."/>
            <person name="Sasakura Y."/>
            <person name="Shoguchi E."/>
            <person name="Shin-i T."/>
            <person name="Spagnuolo A."/>
            <person name="Stainier D."/>
            <person name="Suzuki M.M."/>
            <person name="Tassy O."/>
            <person name="Takatori N."/>
            <person name="Tokuoka M."/>
            <person name="Yagi K."/>
            <person name="Yoshizaki F."/>
            <person name="Wada S."/>
            <person name="Zhang C."/>
            <person name="Hyatt P.D."/>
            <person name="Larimer F."/>
            <person name="Detter C."/>
            <person name="Doggett N."/>
            <person name="Glavina T."/>
            <person name="Hawkins T."/>
            <person name="Richardson P."/>
            <person name="Lucas S."/>
            <person name="Kohara Y."/>
            <person name="Levine M."/>
            <person name="Satoh N."/>
            <person name="Rokhsar D.S."/>
        </authorList>
    </citation>
    <scope>NUCLEOTIDE SEQUENCE [LARGE SCALE GENOMIC DNA]</scope>
</reference>
<sequence>MEIHMKRKKTVPTHYSPNSYRIFNSEISDASVKNKPVIIKRVDDVSVHPREPERRNCPHPWHSRFLSHNVKILNKPICVMANSGSQSDQQNWWPHQLYDEPHVIPPYSYSTTQRADYQKHSSAKPVKLIPPQAISIQQKDSAVLLERISYRHDYNCRLHQNEPNRGKLHGSFVWEPMKNKGKSPTSGNSLQKSKLADSGLTVKSKVSNSNDL</sequence>
<proteinExistence type="predicted"/>